<dbReference type="SMART" id="SM00112">
    <property type="entry name" value="CA"/>
    <property type="match status" value="2"/>
</dbReference>
<dbReference type="CDD" id="cd11304">
    <property type="entry name" value="Cadherin_repeat"/>
    <property type="match status" value="2"/>
</dbReference>
<keyword evidence="2" id="KW-0812">Transmembrane</keyword>
<dbReference type="Pfam" id="PF14322">
    <property type="entry name" value="SusD-like_3"/>
    <property type="match status" value="1"/>
</dbReference>
<evidence type="ECO:0000256" key="4">
    <source>
        <dbReference type="ARBA" id="ARBA00023180"/>
    </source>
</evidence>
<keyword evidence="4" id="KW-0325">Glycoprotein</keyword>
<dbReference type="Proteomes" id="UP001172083">
    <property type="component" value="Unassembled WGS sequence"/>
</dbReference>
<feature type="domain" description="Cadherin" evidence="6">
    <location>
        <begin position="136"/>
        <end position="239"/>
    </location>
</feature>
<keyword evidence="5" id="KW-0732">Signal</keyword>
<name>A0ABT8L9H5_9BACT</name>
<comment type="subcellular location">
    <subcellularLocation>
        <location evidence="1">Membrane</location>
        <topology evidence="1">Single-pass membrane protein</topology>
    </subcellularLocation>
</comment>
<dbReference type="InterPro" id="IPR011990">
    <property type="entry name" value="TPR-like_helical_dom_sf"/>
</dbReference>
<accession>A0ABT8L9H5</accession>
<dbReference type="InterPro" id="IPR015919">
    <property type="entry name" value="Cadherin-like_sf"/>
</dbReference>
<sequence length="576" mass="61955">MKTIKPLVKLALYCMVLYFCTSCKEDDDGNVNQPPTIENQSFSIQENSAKDAVVGTVKATDPNSDALTFSITAGNTGDAFSINAATGELIVNTASVFDFETNPTFTLTIQVSDGTETAQATITVNVTDENENSAPVIDNQEFTIDENSADATAVGTILASDPDQNTLTFSITAGNTNDAFAIDANSGELTVNTSSELNYEVTPSFSLTIAVNDGQVSSTAVVTVSLNDIEPEPLTSPAEILQSLALRYEELTAYLEFASIFDGVYANTTTAPSTDWDNVHAHTQNSLDSKVNELWSGAFDIIFGLNNIISSAETVFSSAPEKDDVTPQALAMRAYLNFNLVMWFGSIPQETGIEDSQGAQVAQQNMIALIQSDLNTAITDLPTSWTAENEGNVTQGFARALLARTYLFSEDWSNALSQADILIGDPMYELSDNTTNFTSDNVELIWGFDKSADAEFSDFFSKGAHVPVFRLTEAYLINAHANTVMGSLGTAKDTLDELKLRAGEAALPGGMSQGELLEAAFAQSQAEMEKEGISFLTLRVFGKATTQLSITDMQLILPIPQTAIDNNPNLFQNPGY</sequence>
<keyword evidence="8" id="KW-1185">Reference proteome</keyword>
<dbReference type="InterPro" id="IPR033985">
    <property type="entry name" value="SusD-like_N"/>
</dbReference>
<keyword evidence="3" id="KW-0472">Membrane</keyword>
<keyword evidence="3" id="KW-1133">Transmembrane helix</keyword>
<evidence type="ECO:0000256" key="5">
    <source>
        <dbReference type="SAM" id="SignalP"/>
    </source>
</evidence>
<dbReference type="PROSITE" id="PS50268">
    <property type="entry name" value="CADHERIN_2"/>
    <property type="match status" value="2"/>
</dbReference>
<dbReference type="RefSeq" id="WP_346759068.1">
    <property type="nucleotide sequence ID" value="NZ_JAUJEB010000003.1"/>
</dbReference>
<protein>
    <submittedName>
        <fullName evidence="7">Cadherin domain-containing protein</fullName>
    </submittedName>
</protein>
<dbReference type="Gene3D" id="2.60.40.60">
    <property type="entry name" value="Cadherins"/>
    <property type="match status" value="2"/>
</dbReference>
<evidence type="ECO:0000256" key="1">
    <source>
        <dbReference type="ARBA" id="ARBA00004167"/>
    </source>
</evidence>
<dbReference type="PANTHER" id="PTHR24028:SF316">
    <property type="entry name" value="NEURAL-CADHERIN-LIKE"/>
    <property type="match status" value="1"/>
</dbReference>
<dbReference type="Pfam" id="PF00028">
    <property type="entry name" value="Cadherin"/>
    <property type="match status" value="2"/>
</dbReference>
<proteinExistence type="predicted"/>
<dbReference type="Gene3D" id="1.25.40.390">
    <property type="match status" value="2"/>
</dbReference>
<evidence type="ECO:0000313" key="7">
    <source>
        <dbReference type="EMBL" id="MDN5213731.1"/>
    </source>
</evidence>
<evidence type="ECO:0000259" key="6">
    <source>
        <dbReference type="PROSITE" id="PS50268"/>
    </source>
</evidence>
<comment type="caution">
    <text evidence="7">The sequence shown here is derived from an EMBL/GenBank/DDBJ whole genome shotgun (WGS) entry which is preliminary data.</text>
</comment>
<gene>
    <name evidence="7" type="ORF">QQ020_16785</name>
</gene>
<organism evidence="7 8">
    <name type="scientific">Agaribacillus aureus</name>
    <dbReference type="NCBI Taxonomy" id="3051825"/>
    <lineage>
        <taxon>Bacteria</taxon>
        <taxon>Pseudomonadati</taxon>
        <taxon>Bacteroidota</taxon>
        <taxon>Cytophagia</taxon>
        <taxon>Cytophagales</taxon>
        <taxon>Splendidivirgaceae</taxon>
        <taxon>Agaribacillus</taxon>
    </lineage>
</organism>
<evidence type="ECO:0000256" key="2">
    <source>
        <dbReference type="ARBA" id="ARBA00022692"/>
    </source>
</evidence>
<evidence type="ECO:0000256" key="3">
    <source>
        <dbReference type="ARBA" id="ARBA00022989"/>
    </source>
</evidence>
<evidence type="ECO:0000313" key="8">
    <source>
        <dbReference type="Proteomes" id="UP001172083"/>
    </source>
</evidence>
<dbReference type="InterPro" id="IPR050174">
    <property type="entry name" value="Protocadherin/Cadherin-CA"/>
</dbReference>
<feature type="chain" id="PRO_5047296098" evidence="5">
    <location>
        <begin position="26"/>
        <end position="576"/>
    </location>
</feature>
<dbReference type="SUPFAM" id="SSF48452">
    <property type="entry name" value="TPR-like"/>
    <property type="match status" value="1"/>
</dbReference>
<feature type="domain" description="Cadherin" evidence="6">
    <location>
        <begin position="36"/>
        <end position="137"/>
    </location>
</feature>
<reference evidence="7" key="1">
    <citation type="submission" date="2023-06" db="EMBL/GenBank/DDBJ databases">
        <title>Genomic of Agaribacillus aureum.</title>
        <authorList>
            <person name="Wang G."/>
        </authorList>
    </citation>
    <scope>NUCLEOTIDE SEQUENCE</scope>
    <source>
        <strain evidence="7">BMA12</strain>
    </source>
</reference>
<dbReference type="InterPro" id="IPR002126">
    <property type="entry name" value="Cadherin-like_dom"/>
</dbReference>
<dbReference type="EMBL" id="JAUJEB010000003">
    <property type="protein sequence ID" value="MDN5213731.1"/>
    <property type="molecule type" value="Genomic_DNA"/>
</dbReference>
<dbReference type="SUPFAM" id="SSF49313">
    <property type="entry name" value="Cadherin-like"/>
    <property type="match status" value="2"/>
</dbReference>
<feature type="signal peptide" evidence="5">
    <location>
        <begin position="1"/>
        <end position="25"/>
    </location>
</feature>
<dbReference type="PANTHER" id="PTHR24028">
    <property type="entry name" value="CADHERIN-87A"/>
    <property type="match status" value="1"/>
</dbReference>